<evidence type="ECO:0000256" key="1">
    <source>
        <dbReference type="SAM" id="Phobius"/>
    </source>
</evidence>
<feature type="transmembrane region" description="Helical" evidence="1">
    <location>
        <begin position="20"/>
        <end position="45"/>
    </location>
</feature>
<feature type="transmembrane region" description="Helical" evidence="1">
    <location>
        <begin position="204"/>
        <end position="231"/>
    </location>
</feature>
<evidence type="ECO:0000313" key="3">
    <source>
        <dbReference type="Proteomes" id="UP000295146"/>
    </source>
</evidence>
<name>A0A4R8CML3_9ACTN</name>
<reference evidence="2 3" key="1">
    <citation type="submission" date="2019-03" db="EMBL/GenBank/DDBJ databases">
        <title>Genomic Encyclopedia of Type Strains, Phase III (KMG-III): the genomes of soil and plant-associated and newly described type strains.</title>
        <authorList>
            <person name="Whitman W."/>
        </authorList>
    </citation>
    <scope>NUCLEOTIDE SEQUENCE [LARGE SCALE GENOMIC DNA]</scope>
    <source>
        <strain evidence="2 3">VKM Ac-2573</strain>
    </source>
</reference>
<accession>A0A4R8CML3</accession>
<sequence>MTTPVQAPPTVREWSGWRTVLVVLGSLLIILGVGAVVGGGAGLWFHQQRDNAGYYTAGPERFTTDTAALSVPSLDVNVGGTEAFSAENMLGRARIRIESVNSGTPLFIGIGPADEVAKYLNGVGHDELSDIDTSPFKATYTSRPGGAPTSLPGSHSFWVASDSGTGARTLDQKVADGNWTVLIMNADGSLGIDANISAGATLPAVLPISVIALVAGGILVLAGIALVVLPITTRRTVTR</sequence>
<keyword evidence="1" id="KW-0472">Membrane</keyword>
<dbReference type="Proteomes" id="UP000295146">
    <property type="component" value="Unassembled WGS sequence"/>
</dbReference>
<dbReference type="RefSeq" id="WP_134101735.1">
    <property type="nucleotide sequence ID" value="NZ_SODP01000001.1"/>
</dbReference>
<dbReference type="EMBL" id="SODP01000001">
    <property type="protein sequence ID" value="TDW77332.1"/>
    <property type="molecule type" value="Genomic_DNA"/>
</dbReference>
<keyword evidence="1" id="KW-1133">Transmembrane helix</keyword>
<organism evidence="2 3">
    <name type="scientific">Kribbella pratensis</name>
    <dbReference type="NCBI Taxonomy" id="2512112"/>
    <lineage>
        <taxon>Bacteria</taxon>
        <taxon>Bacillati</taxon>
        <taxon>Actinomycetota</taxon>
        <taxon>Actinomycetes</taxon>
        <taxon>Propionibacteriales</taxon>
        <taxon>Kribbellaceae</taxon>
        <taxon>Kribbella</taxon>
    </lineage>
</organism>
<protein>
    <submittedName>
        <fullName evidence="2">Uncharacterized protein</fullName>
    </submittedName>
</protein>
<proteinExistence type="predicted"/>
<comment type="caution">
    <text evidence="2">The sequence shown here is derived from an EMBL/GenBank/DDBJ whole genome shotgun (WGS) entry which is preliminary data.</text>
</comment>
<keyword evidence="1" id="KW-0812">Transmembrane</keyword>
<evidence type="ECO:0000313" key="2">
    <source>
        <dbReference type="EMBL" id="TDW77332.1"/>
    </source>
</evidence>
<keyword evidence="3" id="KW-1185">Reference proteome</keyword>
<dbReference type="AlphaFoldDB" id="A0A4R8CML3"/>
<gene>
    <name evidence="2" type="ORF">EV653_2497</name>
</gene>
<dbReference type="OrthoDB" id="156718at2"/>